<dbReference type="Pfam" id="PF04465">
    <property type="entry name" value="DUF499"/>
    <property type="match status" value="1"/>
</dbReference>
<accession>A0A9X4M796</accession>
<organism evidence="1 2">
    <name type="scientific">Pseudanabaena catenata USMAC16</name>
    <dbReference type="NCBI Taxonomy" id="1855837"/>
    <lineage>
        <taxon>Bacteria</taxon>
        <taxon>Bacillati</taxon>
        <taxon>Cyanobacteriota</taxon>
        <taxon>Cyanophyceae</taxon>
        <taxon>Pseudanabaenales</taxon>
        <taxon>Pseudanabaenaceae</taxon>
        <taxon>Pseudanabaena</taxon>
    </lineage>
</organism>
<dbReference type="EMBL" id="VBTY01000001">
    <property type="protein sequence ID" value="MDG3492965.1"/>
    <property type="molecule type" value="Genomic_DNA"/>
</dbReference>
<dbReference type="Proteomes" id="UP001152872">
    <property type="component" value="Unassembled WGS sequence"/>
</dbReference>
<evidence type="ECO:0000313" key="2">
    <source>
        <dbReference type="Proteomes" id="UP001152872"/>
    </source>
</evidence>
<proteinExistence type="predicted"/>
<dbReference type="InterPro" id="IPR007555">
    <property type="entry name" value="DUF499"/>
</dbReference>
<gene>
    <name evidence="1" type="ORF">FEV09_00155</name>
</gene>
<sequence>MKTLRQACKPRQSVFDRSKQDTALDLKKLLDGRIDPEVFFKENYVTKGMQSLLEGAFQRFTGFSDNGIFLLKQSMGGGKTHSMIALGLLSKYPEIRNAVLGSLYKVNFGAVRVVGFTGRESDSPLGVWGAIAEQLGKKEVFNDYYSPLQAPGQTAWINLLKGEPLLILLDELPPYFQGAKAKQIGNTDLSYVTLQALANLFVAVGSEELKNVCIVISDLNATYEDASEQINKALQTLAAEVGRGAVQLEPVGMNTDEIYHILRQRLFETLPDRADILKIAQAYSQSVRDAKQMDITNASPEKFISQIQESYPFHFGIRDLYARFRQNIGFQQTRGLIKLMRAVVANLYGEEQNKADRQYLIHAHDIDLNDSWVVQEVQNINNTLSEAISHDIASNGSAIAEILDSHLGSTDAQDACKLIYVASLANVPNAILGLTLPEIISFLCTPGRELSRLPKEVLGTLATKAWYLHTDNEGKLYFQKNQNLVATLSSYTDSFRGEASRKELRQFLSHAFTPISSSLKDCYQQVLTFPSLDEIKLVVDKVTLVIVEPHQGGLSPDLKKFYEDLDYKNRILFLTGNRDTMEALWQNAAELKAIRYILAEMKSKKLSDSDPQVTGAKDLEGKILFALLSAMRETFSTLHYPSSEGLLSADFVMSFADNEYNGEKQIRDTLISKQKFTEDIASETFRKKCEVRLFTQKNMLWTEIKRRAATLTQWQWHRPDALDRLKEDLLNKDQWRESGGYVEKPPFPKPDTAVQVSLLQRNDETGEATLRINAIHGDVIYYEVGGKATTASLVVDNPKQFKTSEMEISFLCVDSKGEHQTGEEQKWRNTITIKSREYQQGNDKMVEIQSAPAAQIRYSTDGSDPKQNGGLYDAPFVVPRGTVLVLAIAEKNGIVSDVHQRKISTSSNPKQVEIDRTKPVMLERSQNYVTKQESFEFLNRLKKFQGKAVGMRVEIQESANRWLDFSTASDLQISAEQLEAVITNLRSLLPNGEITITSESLSFETGQTLLDWVTDTKTELRPDEVKQ</sequence>
<keyword evidence="2" id="KW-1185">Reference proteome</keyword>
<reference evidence="1" key="1">
    <citation type="submission" date="2019-05" db="EMBL/GenBank/DDBJ databases">
        <title>Whole genome sequencing of Pseudanabaena catenata USMAC16.</title>
        <authorList>
            <person name="Khan Z."/>
            <person name="Omar W.M."/>
            <person name="Convey P."/>
            <person name="Merican F."/>
            <person name="Najimudin N."/>
        </authorList>
    </citation>
    <scope>NUCLEOTIDE SEQUENCE</scope>
    <source>
        <strain evidence="1">USMAC16</strain>
    </source>
</reference>
<dbReference type="InterPro" id="IPR026876">
    <property type="entry name" value="Fn3_assoc_repeat"/>
</dbReference>
<dbReference type="RefSeq" id="WP_009624988.1">
    <property type="nucleotide sequence ID" value="NZ_VBTY01000001.1"/>
</dbReference>
<dbReference type="Pfam" id="PF13287">
    <property type="entry name" value="Fn3_assoc"/>
    <property type="match status" value="1"/>
</dbReference>
<protein>
    <submittedName>
        <fullName evidence="1">DUF499 domain-containing protein</fullName>
    </submittedName>
</protein>
<name>A0A9X4M796_9CYAN</name>
<evidence type="ECO:0000313" key="1">
    <source>
        <dbReference type="EMBL" id="MDG3492965.1"/>
    </source>
</evidence>
<comment type="caution">
    <text evidence="1">The sequence shown here is derived from an EMBL/GenBank/DDBJ whole genome shotgun (WGS) entry which is preliminary data.</text>
</comment>
<dbReference type="AlphaFoldDB" id="A0A9X4M796"/>